<evidence type="ECO:0000313" key="2">
    <source>
        <dbReference type="EMBL" id="KAH0630826.1"/>
    </source>
</evidence>
<dbReference type="Proteomes" id="UP000826234">
    <property type="component" value="Unassembled WGS sequence"/>
</dbReference>
<proteinExistence type="predicted"/>
<evidence type="ECO:0000256" key="1">
    <source>
        <dbReference type="SAM" id="MobiDB-lite"/>
    </source>
</evidence>
<evidence type="ECO:0000313" key="3">
    <source>
        <dbReference type="Proteomes" id="UP000826234"/>
    </source>
</evidence>
<name>A0ABQ7TMM9_PHRPL</name>
<organism evidence="2 3">
    <name type="scientific">Phrynosoma platyrhinos</name>
    <name type="common">Desert horned lizard</name>
    <dbReference type="NCBI Taxonomy" id="52577"/>
    <lineage>
        <taxon>Eukaryota</taxon>
        <taxon>Metazoa</taxon>
        <taxon>Chordata</taxon>
        <taxon>Craniata</taxon>
        <taxon>Vertebrata</taxon>
        <taxon>Euteleostomi</taxon>
        <taxon>Lepidosauria</taxon>
        <taxon>Squamata</taxon>
        <taxon>Bifurcata</taxon>
        <taxon>Unidentata</taxon>
        <taxon>Episquamata</taxon>
        <taxon>Toxicofera</taxon>
        <taxon>Iguania</taxon>
        <taxon>Phrynosomatidae</taxon>
        <taxon>Phrynosomatinae</taxon>
        <taxon>Phrynosoma</taxon>
    </lineage>
</organism>
<dbReference type="InterPro" id="IPR010916">
    <property type="entry name" value="TonB_box_CS"/>
</dbReference>
<accession>A0ABQ7TMM9</accession>
<dbReference type="EMBL" id="JAIPUX010000415">
    <property type="protein sequence ID" value="KAH0630826.1"/>
    <property type="molecule type" value="Genomic_DNA"/>
</dbReference>
<feature type="compositionally biased region" description="Basic and acidic residues" evidence="1">
    <location>
        <begin position="8"/>
        <end position="25"/>
    </location>
</feature>
<reference evidence="2 3" key="1">
    <citation type="journal article" date="2022" name="Gigascience">
        <title>A chromosome-level genome assembly and annotation of the desert horned lizard, Phrynosoma platyrhinos, provides insight into chromosomal rearrangements among reptiles.</title>
        <authorList>
            <person name="Koochekian N."/>
            <person name="Ascanio A."/>
            <person name="Farleigh K."/>
            <person name="Card D.C."/>
            <person name="Schield D.R."/>
            <person name="Castoe T.A."/>
            <person name="Jezkova T."/>
        </authorList>
    </citation>
    <scope>NUCLEOTIDE SEQUENCE [LARGE SCALE GENOMIC DNA]</scope>
    <source>
        <strain evidence="2">NK-2021</strain>
    </source>
</reference>
<protein>
    <submittedName>
        <fullName evidence="2">Uncharacterized protein</fullName>
    </submittedName>
</protein>
<sequence>MSEGMNRYMHEHEHDPWTSEGPCDKKDASKPELEVNYKNELKSNCSFQVELDHRISEQIECTAKPYLILLVGILLLSIARITNDDVMILIQGLELQDVPILQELGSALTTNSDSIVVTGNSSIGVINNSSLEDLLAQASSKHFPKTRKEGKQIQRHGEILQHLLSSSAAFSQSLVGGMSQLPKASDDAV</sequence>
<gene>
    <name evidence="2" type="ORF">JD844_004096</name>
</gene>
<feature type="region of interest" description="Disordered" evidence="1">
    <location>
        <begin position="1"/>
        <end position="25"/>
    </location>
</feature>
<keyword evidence="3" id="KW-1185">Reference proteome</keyword>
<dbReference type="PROSITE" id="PS00430">
    <property type="entry name" value="TONB_DEPENDENT_REC_1"/>
    <property type="match status" value="1"/>
</dbReference>
<comment type="caution">
    <text evidence="2">The sequence shown here is derived from an EMBL/GenBank/DDBJ whole genome shotgun (WGS) entry which is preliminary data.</text>
</comment>